<dbReference type="HOGENOM" id="CLU_1306610_0_0_1"/>
<evidence type="ECO:0000313" key="1">
    <source>
        <dbReference type="EnsemblPlants" id="OPUNC07G02660.1"/>
    </source>
</evidence>
<dbReference type="Proteomes" id="UP000026962">
    <property type="component" value="Chromosome 7"/>
</dbReference>
<reference evidence="1" key="2">
    <citation type="submission" date="2018-05" db="EMBL/GenBank/DDBJ databases">
        <title>OpunRS2 (Oryza punctata Reference Sequence Version 2).</title>
        <authorList>
            <person name="Zhang J."/>
            <person name="Kudrna D."/>
            <person name="Lee S."/>
            <person name="Talag J."/>
            <person name="Welchert J."/>
            <person name="Wing R.A."/>
        </authorList>
    </citation>
    <scope>NUCLEOTIDE SEQUENCE [LARGE SCALE GENOMIC DNA]</scope>
</reference>
<sequence length="211" mass="20967">MNLGICTSNPKSVMLCGIVGIFADGIGGNDRSVRPEKSGILGIWGRPTAAATTFSAPGWFFPAAARSATSLSGGTLAGSCFCTSGGRLTSISGGMLASMSGDTFAGSLASRSGGRLASMSGDTLAGSLDSISGGTLAGRFAGKLASISGGTLAGRLAGKLAGKFTGMFAGGSSAGAPGWPFGITAGNEVSARRRKHAEKWTLMDKMARKVT</sequence>
<dbReference type="EnsemblPlants" id="OPUNC07G02660.1">
    <property type="protein sequence ID" value="OPUNC07G02660.1"/>
    <property type="gene ID" value="OPUNC07G02660"/>
</dbReference>
<protein>
    <submittedName>
        <fullName evidence="1">Uncharacterized protein</fullName>
    </submittedName>
</protein>
<reference evidence="1" key="1">
    <citation type="submission" date="2015-04" db="UniProtKB">
        <authorList>
            <consortium name="EnsemblPlants"/>
        </authorList>
    </citation>
    <scope>IDENTIFICATION</scope>
</reference>
<evidence type="ECO:0000313" key="2">
    <source>
        <dbReference type="Proteomes" id="UP000026962"/>
    </source>
</evidence>
<proteinExistence type="predicted"/>
<keyword evidence="2" id="KW-1185">Reference proteome</keyword>
<dbReference type="Gramene" id="OPUNC07G02660.1">
    <property type="protein sequence ID" value="OPUNC07G02660.1"/>
    <property type="gene ID" value="OPUNC07G02660"/>
</dbReference>
<accession>A0A0E0LH14</accession>
<dbReference type="AlphaFoldDB" id="A0A0E0LH14"/>
<organism evidence="1">
    <name type="scientific">Oryza punctata</name>
    <name type="common">Red rice</name>
    <dbReference type="NCBI Taxonomy" id="4537"/>
    <lineage>
        <taxon>Eukaryota</taxon>
        <taxon>Viridiplantae</taxon>
        <taxon>Streptophyta</taxon>
        <taxon>Embryophyta</taxon>
        <taxon>Tracheophyta</taxon>
        <taxon>Spermatophyta</taxon>
        <taxon>Magnoliopsida</taxon>
        <taxon>Liliopsida</taxon>
        <taxon>Poales</taxon>
        <taxon>Poaceae</taxon>
        <taxon>BOP clade</taxon>
        <taxon>Oryzoideae</taxon>
        <taxon>Oryzeae</taxon>
        <taxon>Oryzinae</taxon>
        <taxon>Oryza</taxon>
    </lineage>
</organism>
<name>A0A0E0LH14_ORYPU</name>